<dbReference type="Proteomes" id="UP000249542">
    <property type="component" value="Unassembled WGS sequence"/>
</dbReference>
<dbReference type="SUPFAM" id="SSF50998">
    <property type="entry name" value="Quinoprotein alcohol dehydrogenase-like"/>
    <property type="match status" value="1"/>
</dbReference>
<accession>A0A2W7I2F8</accession>
<dbReference type="EMBL" id="QKYV01000005">
    <property type="protein sequence ID" value="PZW39632.1"/>
    <property type="molecule type" value="Genomic_DNA"/>
</dbReference>
<dbReference type="GO" id="GO:0004062">
    <property type="term" value="F:aryl sulfotransferase activity"/>
    <property type="evidence" value="ECO:0007669"/>
    <property type="project" value="InterPro"/>
</dbReference>
<comment type="caution">
    <text evidence="1">The sequence shown here is derived from an EMBL/GenBank/DDBJ whole genome shotgun (WGS) entry which is preliminary data.</text>
</comment>
<evidence type="ECO:0000313" key="1">
    <source>
        <dbReference type="EMBL" id="PZW39632.1"/>
    </source>
</evidence>
<proteinExistence type="predicted"/>
<dbReference type="PANTHER" id="PTHR35340:SF5">
    <property type="entry name" value="ASST-DOMAIN-CONTAINING PROTEIN"/>
    <property type="match status" value="1"/>
</dbReference>
<evidence type="ECO:0000313" key="2">
    <source>
        <dbReference type="Proteomes" id="UP000249542"/>
    </source>
</evidence>
<dbReference type="AlphaFoldDB" id="A0A2W7I2F8"/>
<dbReference type="InterPro" id="IPR053143">
    <property type="entry name" value="Arylsulfate_ST"/>
</dbReference>
<reference evidence="1 2" key="1">
    <citation type="submission" date="2018-06" db="EMBL/GenBank/DDBJ databases">
        <title>Genomic Encyclopedia of Archaeal and Bacterial Type Strains, Phase II (KMG-II): from individual species to whole genera.</title>
        <authorList>
            <person name="Goeker M."/>
        </authorList>
    </citation>
    <scope>NUCLEOTIDE SEQUENCE [LARGE SCALE GENOMIC DNA]</scope>
    <source>
        <strain evidence="1 2">DSM 15361</strain>
    </source>
</reference>
<dbReference type="InterPro" id="IPR010262">
    <property type="entry name" value="Arylsulfotransferase_bact"/>
</dbReference>
<organism evidence="1 2">
    <name type="scientific">Mesonia algae</name>
    <dbReference type="NCBI Taxonomy" id="213248"/>
    <lineage>
        <taxon>Bacteria</taxon>
        <taxon>Pseudomonadati</taxon>
        <taxon>Bacteroidota</taxon>
        <taxon>Flavobacteriia</taxon>
        <taxon>Flavobacteriales</taxon>
        <taxon>Flavobacteriaceae</taxon>
        <taxon>Mesonia</taxon>
    </lineage>
</organism>
<gene>
    <name evidence="1" type="ORF">LX95_01994</name>
</gene>
<dbReference type="PANTHER" id="PTHR35340">
    <property type="entry name" value="PQQ ENZYME REPEAT PROTEIN-RELATED"/>
    <property type="match status" value="1"/>
</dbReference>
<name>A0A2W7I2F8_9FLAO</name>
<keyword evidence="1" id="KW-0808">Transferase</keyword>
<dbReference type="RefSeq" id="WP_111541281.1">
    <property type="nucleotide sequence ID" value="NZ_QKYV01000005.1"/>
</dbReference>
<protein>
    <submittedName>
        <fullName evidence="1">Arylsulfotransferase ASST</fullName>
    </submittedName>
</protein>
<keyword evidence="2" id="KW-1185">Reference proteome</keyword>
<sequence>MKKFILLLLLINYSCSNDDEIKNSSIDDTPVNLSESISIYDEDNFLSGFTLYTPTVSNKSFLINMEGHPVKEWVSEHKGLVSYLDKNGNLYRVFDTKNSNFNSGGSMGGIEMFDFEGNLVWQWIYSDDHKILHHDIALLPNGNILASVWEKKTKNEAIEAGRDPSLLTENEMWPDKVIEIKILGNNEAEIVWEWTVWDHLIQDYDDEKSFFGNIENHPELVNINHTLGEANFNHINSIDYVEEFDQIILSSRKFNEFWVIDHSTTTIEAKGHTGGNFNKGGDLLFRYGNPYAYKSGDENNQTLFAQHDVTWLGNKQNHGGNFLVFNNAFSPTMSSVDEIKIPQNSDGSYPTANASLGSIVWSYQNADIYSPRVSGARRLENGNTLITQGTSGLIYEIDINKTLVWKYKIPLAGNQTFKAFRYPSNYNAFNNKNLEKDDSITIE</sequence>
<dbReference type="InterPro" id="IPR011047">
    <property type="entry name" value="Quinoprotein_ADH-like_sf"/>
</dbReference>
<dbReference type="Pfam" id="PF05935">
    <property type="entry name" value="Arylsulfotrans"/>
    <property type="match status" value="1"/>
</dbReference>